<evidence type="ECO:0000256" key="1">
    <source>
        <dbReference type="ARBA" id="ARBA00022676"/>
    </source>
</evidence>
<dbReference type="InterPro" id="IPR028098">
    <property type="entry name" value="Glyco_trans_4-like_N"/>
</dbReference>
<keyword evidence="2 5" id="KW-0808">Transferase</keyword>
<dbReference type="EC" id="2.4.-.-" evidence="5"/>
<proteinExistence type="predicted"/>
<evidence type="ECO:0000259" key="3">
    <source>
        <dbReference type="Pfam" id="PF00534"/>
    </source>
</evidence>
<evidence type="ECO:0000313" key="6">
    <source>
        <dbReference type="Proteomes" id="UP001523369"/>
    </source>
</evidence>
<dbReference type="Proteomes" id="UP001523369">
    <property type="component" value="Unassembled WGS sequence"/>
</dbReference>
<protein>
    <submittedName>
        <fullName evidence="5">Glycosyltransferase</fullName>
        <ecNumber evidence="5">2.4.-.-</ecNumber>
    </submittedName>
</protein>
<keyword evidence="1 5" id="KW-0328">Glycosyltransferase</keyword>
<dbReference type="GO" id="GO:0016757">
    <property type="term" value="F:glycosyltransferase activity"/>
    <property type="evidence" value="ECO:0007669"/>
    <property type="project" value="UniProtKB-KW"/>
</dbReference>
<sequence>MRIAHFCDSHPDRPDGVSWSAELTVELLRGAGHDVEFYRPGRVPSLPVPGRHLRIGSPWFRCAAADVFHAHTTGPIGMAAFRLAARRGVPLVMTWHTDLVAYADTFPEIPIGAAWCALQLRLGWSLREFLELARPGEVRRGRLIALGRGMAGRMAAAITPSGKTARGFALFGPEPAVCVLPTPIAPAPPRAPTRRGNVVLSVGRVTAEKNPGLLLEAFALLRAGKPDARLVLLGVRQGRAALTRRLRELDLERHVDVVPPVPRHEVDAFYRTADVLAFASTTDTQSLVLAEAEAVGLPAVVADADLATRAGDNGAHRFSCAPRPAEFAAALGRMLDDESLRARVARDGLAATAAYPSALYLERLEKLYRRL</sequence>
<dbReference type="Pfam" id="PF13439">
    <property type="entry name" value="Glyco_transf_4"/>
    <property type="match status" value="1"/>
</dbReference>
<dbReference type="PANTHER" id="PTHR45947">
    <property type="entry name" value="SULFOQUINOVOSYL TRANSFERASE SQD2"/>
    <property type="match status" value="1"/>
</dbReference>
<feature type="domain" description="Glycosyl transferase family 1" evidence="3">
    <location>
        <begin position="196"/>
        <end position="346"/>
    </location>
</feature>
<evidence type="ECO:0000259" key="4">
    <source>
        <dbReference type="Pfam" id="PF13439"/>
    </source>
</evidence>
<dbReference type="InterPro" id="IPR001296">
    <property type="entry name" value="Glyco_trans_1"/>
</dbReference>
<organism evidence="5 6">
    <name type="scientific">Paractinoplanes aksuensis</name>
    <dbReference type="NCBI Taxonomy" id="2939490"/>
    <lineage>
        <taxon>Bacteria</taxon>
        <taxon>Bacillati</taxon>
        <taxon>Actinomycetota</taxon>
        <taxon>Actinomycetes</taxon>
        <taxon>Micromonosporales</taxon>
        <taxon>Micromonosporaceae</taxon>
        <taxon>Paractinoplanes</taxon>
    </lineage>
</organism>
<feature type="domain" description="Glycosyltransferase subfamily 4-like N-terminal" evidence="4">
    <location>
        <begin position="36"/>
        <end position="184"/>
    </location>
</feature>
<accession>A0ABT1DYS3</accession>
<dbReference type="InterPro" id="IPR050194">
    <property type="entry name" value="Glycosyltransferase_grp1"/>
</dbReference>
<dbReference type="RefSeq" id="WP_253241944.1">
    <property type="nucleotide sequence ID" value="NZ_JAMYJR010000040.1"/>
</dbReference>
<comment type="caution">
    <text evidence="5">The sequence shown here is derived from an EMBL/GenBank/DDBJ whole genome shotgun (WGS) entry which is preliminary data.</text>
</comment>
<dbReference type="Pfam" id="PF00534">
    <property type="entry name" value="Glycos_transf_1"/>
    <property type="match status" value="1"/>
</dbReference>
<dbReference type="SUPFAM" id="SSF53756">
    <property type="entry name" value="UDP-Glycosyltransferase/glycogen phosphorylase"/>
    <property type="match status" value="1"/>
</dbReference>
<keyword evidence="6" id="KW-1185">Reference proteome</keyword>
<dbReference type="PANTHER" id="PTHR45947:SF3">
    <property type="entry name" value="SULFOQUINOVOSYL TRANSFERASE SQD2"/>
    <property type="match status" value="1"/>
</dbReference>
<gene>
    <name evidence="5" type="ORF">M1L60_35560</name>
</gene>
<reference evidence="5 6" key="1">
    <citation type="submission" date="2022-06" db="EMBL/GenBank/DDBJ databases">
        <title>New Species of the Genus Actinoplanes, ActinopZanes ferrugineus.</title>
        <authorList>
            <person name="Ding P."/>
        </authorList>
    </citation>
    <scope>NUCLEOTIDE SEQUENCE [LARGE SCALE GENOMIC DNA]</scope>
    <source>
        <strain evidence="5 6">TRM88003</strain>
    </source>
</reference>
<evidence type="ECO:0000256" key="2">
    <source>
        <dbReference type="ARBA" id="ARBA00022679"/>
    </source>
</evidence>
<name>A0ABT1DYS3_9ACTN</name>
<dbReference type="EMBL" id="JAMYJR010000040">
    <property type="protein sequence ID" value="MCO8275910.1"/>
    <property type="molecule type" value="Genomic_DNA"/>
</dbReference>
<evidence type="ECO:0000313" key="5">
    <source>
        <dbReference type="EMBL" id="MCO8275910.1"/>
    </source>
</evidence>
<dbReference type="Gene3D" id="3.40.50.2000">
    <property type="entry name" value="Glycogen Phosphorylase B"/>
    <property type="match status" value="2"/>
</dbReference>